<name>A0A218VZH8_PUNGR</name>
<proteinExistence type="predicted"/>
<dbReference type="EMBL" id="MTKT01005569">
    <property type="protein sequence ID" value="OWM65669.1"/>
    <property type="molecule type" value="Genomic_DNA"/>
</dbReference>
<gene>
    <name evidence="1" type="ORF">CDL15_Pgr017166</name>
</gene>
<organism evidence="1 2">
    <name type="scientific">Punica granatum</name>
    <name type="common">Pomegranate</name>
    <dbReference type="NCBI Taxonomy" id="22663"/>
    <lineage>
        <taxon>Eukaryota</taxon>
        <taxon>Viridiplantae</taxon>
        <taxon>Streptophyta</taxon>
        <taxon>Embryophyta</taxon>
        <taxon>Tracheophyta</taxon>
        <taxon>Spermatophyta</taxon>
        <taxon>Magnoliopsida</taxon>
        <taxon>eudicotyledons</taxon>
        <taxon>Gunneridae</taxon>
        <taxon>Pentapetalae</taxon>
        <taxon>rosids</taxon>
        <taxon>malvids</taxon>
        <taxon>Myrtales</taxon>
        <taxon>Lythraceae</taxon>
        <taxon>Punica</taxon>
    </lineage>
</organism>
<protein>
    <submittedName>
        <fullName evidence="1">Uncharacterized protein</fullName>
    </submittedName>
</protein>
<sequence>MRAERITAGLQSECLDLTRAARPLTWGQDMDVPEIMLNSTWRSSTESPVGPTAPVQPAKMLTPGAIRSGLRMPGATVLGPLELNAATTGAGWIPTLVPSKKIVAVGFESVNTYFLISSPFFAPTAEAGNKCASATSSSPFSSVLASTIPAPPACFTTRPFWTREFIPRSHKTIFPATLFESRVPTIQRFPLVALLTLPA</sequence>
<dbReference type="AlphaFoldDB" id="A0A218VZH8"/>
<reference evidence="2" key="1">
    <citation type="journal article" date="2017" name="Plant J.">
        <title>The pomegranate (Punica granatum L.) genome and the genomics of punicalagin biosynthesis.</title>
        <authorList>
            <person name="Qin G."/>
            <person name="Xu C."/>
            <person name="Ming R."/>
            <person name="Tang H."/>
            <person name="Guyot R."/>
            <person name="Kramer E.M."/>
            <person name="Hu Y."/>
            <person name="Yi X."/>
            <person name="Qi Y."/>
            <person name="Xu X."/>
            <person name="Gao Z."/>
            <person name="Pan H."/>
            <person name="Jian J."/>
            <person name="Tian Y."/>
            <person name="Yue Z."/>
            <person name="Xu Y."/>
        </authorList>
    </citation>
    <scope>NUCLEOTIDE SEQUENCE [LARGE SCALE GENOMIC DNA]</scope>
    <source>
        <strain evidence="2">cv. Dabenzi</strain>
    </source>
</reference>
<evidence type="ECO:0000313" key="1">
    <source>
        <dbReference type="EMBL" id="OWM65669.1"/>
    </source>
</evidence>
<comment type="caution">
    <text evidence="1">The sequence shown here is derived from an EMBL/GenBank/DDBJ whole genome shotgun (WGS) entry which is preliminary data.</text>
</comment>
<dbReference type="Proteomes" id="UP000197138">
    <property type="component" value="Unassembled WGS sequence"/>
</dbReference>
<accession>A0A218VZH8</accession>
<evidence type="ECO:0000313" key="2">
    <source>
        <dbReference type="Proteomes" id="UP000197138"/>
    </source>
</evidence>